<evidence type="ECO:0000256" key="2">
    <source>
        <dbReference type="ARBA" id="ARBA00022475"/>
    </source>
</evidence>
<gene>
    <name evidence="7" type="ORF">SAMN02927903_02608</name>
</gene>
<feature type="transmembrane region" description="Helical" evidence="6">
    <location>
        <begin position="56"/>
        <end position="79"/>
    </location>
</feature>
<sequence>MLKRGKEYLYGAVTSPLFLQSVKTMALRVFGIVVLFALTVFLTRNYPAEIVGQYDFIRTFLLVMGSFVILGTDQSILYFSGVLKKTRNLGELRRIYYKMLRIQLLISVAVLAIFLAIGELPIERFLNDDSIYPVVFRAMVVLFFYAVTFFNTEVFRALDKVYVAEFFRNTFKYVSVVIGAIWLVYIVRLEFLVDTFLVGFLALAVISTIMIHRYFSRNIQNDEDLGYGYREIIRKSYPIAVSTMAIFLLTTLDIVLLKKYYGDKMVAQYGVAVKFMTIINMVIQMININVSTKIAAYHFSQETDLLQRTIKSSSRLIVAFVIPVIFVTVFFSREILGLFGPEYVVADQTMKILVLGQGITALFGVAPIYLNMTNRQGYFQVVLVLAVLLNLTLNSYLIPIYGMQGAAVAYIISMISWNIVITLKAYRSDRVKLFFH</sequence>
<feature type="transmembrane region" description="Helical" evidence="6">
    <location>
        <begin position="100"/>
        <end position="118"/>
    </location>
</feature>
<feature type="transmembrane region" description="Helical" evidence="6">
    <location>
        <begin position="269"/>
        <end position="290"/>
    </location>
</feature>
<feature type="transmembrane region" description="Helical" evidence="6">
    <location>
        <begin position="377"/>
        <end position="401"/>
    </location>
</feature>
<accession>A0A1G5JC75</accession>
<keyword evidence="3 6" id="KW-0812">Transmembrane</keyword>
<comment type="subcellular location">
    <subcellularLocation>
        <location evidence="1">Cell membrane</location>
        <topology evidence="1">Multi-pass membrane protein</topology>
    </subcellularLocation>
</comment>
<feature type="transmembrane region" description="Helical" evidence="6">
    <location>
        <begin position="352"/>
        <end position="370"/>
    </location>
</feature>
<organism evidence="7 8">
    <name type="scientific">Flavobacterium caeni</name>
    <dbReference type="NCBI Taxonomy" id="490189"/>
    <lineage>
        <taxon>Bacteria</taxon>
        <taxon>Pseudomonadati</taxon>
        <taxon>Bacteroidota</taxon>
        <taxon>Flavobacteriia</taxon>
        <taxon>Flavobacteriales</taxon>
        <taxon>Flavobacteriaceae</taxon>
        <taxon>Flavobacterium</taxon>
    </lineage>
</organism>
<dbReference type="PANTHER" id="PTHR30250">
    <property type="entry name" value="PST FAMILY PREDICTED COLANIC ACID TRANSPORTER"/>
    <property type="match status" value="1"/>
</dbReference>
<evidence type="ECO:0000256" key="5">
    <source>
        <dbReference type="ARBA" id="ARBA00023136"/>
    </source>
</evidence>
<reference evidence="7 8" key="1">
    <citation type="submission" date="2016-10" db="EMBL/GenBank/DDBJ databases">
        <authorList>
            <person name="de Groot N.N."/>
        </authorList>
    </citation>
    <scope>NUCLEOTIDE SEQUENCE [LARGE SCALE GENOMIC DNA]</scope>
    <source>
        <strain evidence="7 8">CGMCC 1.7031</strain>
    </source>
</reference>
<evidence type="ECO:0000256" key="1">
    <source>
        <dbReference type="ARBA" id="ARBA00004651"/>
    </source>
</evidence>
<protein>
    <submittedName>
        <fullName evidence="7">Membrane protein involved in the export of O-antigen and teichoic acid</fullName>
    </submittedName>
</protein>
<evidence type="ECO:0000313" key="8">
    <source>
        <dbReference type="Proteomes" id="UP000199354"/>
    </source>
</evidence>
<dbReference type="STRING" id="490189.SAMN02927903_02608"/>
<evidence type="ECO:0000313" key="7">
    <source>
        <dbReference type="EMBL" id="SCY85501.1"/>
    </source>
</evidence>
<feature type="transmembrane region" description="Helical" evidence="6">
    <location>
        <begin position="130"/>
        <end position="150"/>
    </location>
</feature>
<keyword evidence="2" id="KW-1003">Cell membrane</keyword>
<evidence type="ECO:0000256" key="4">
    <source>
        <dbReference type="ARBA" id="ARBA00022989"/>
    </source>
</evidence>
<dbReference type="OrthoDB" id="824226at2"/>
<name>A0A1G5JC75_9FLAO</name>
<proteinExistence type="predicted"/>
<dbReference type="InterPro" id="IPR002797">
    <property type="entry name" value="Polysacc_synth"/>
</dbReference>
<dbReference type="EMBL" id="FMVF01000013">
    <property type="protein sequence ID" value="SCY85501.1"/>
    <property type="molecule type" value="Genomic_DNA"/>
</dbReference>
<keyword evidence="4 6" id="KW-1133">Transmembrane helix</keyword>
<feature type="transmembrane region" description="Helical" evidence="6">
    <location>
        <begin position="407"/>
        <end position="426"/>
    </location>
</feature>
<dbReference type="PANTHER" id="PTHR30250:SF11">
    <property type="entry name" value="O-ANTIGEN TRANSPORTER-RELATED"/>
    <property type="match status" value="1"/>
</dbReference>
<feature type="transmembrane region" description="Helical" evidence="6">
    <location>
        <begin position="316"/>
        <end position="332"/>
    </location>
</feature>
<evidence type="ECO:0000256" key="6">
    <source>
        <dbReference type="SAM" id="Phobius"/>
    </source>
</evidence>
<dbReference type="Proteomes" id="UP000199354">
    <property type="component" value="Unassembled WGS sequence"/>
</dbReference>
<keyword evidence="5 6" id="KW-0472">Membrane</keyword>
<feature type="transmembrane region" description="Helical" evidence="6">
    <location>
        <begin position="171"/>
        <end position="189"/>
    </location>
</feature>
<evidence type="ECO:0000256" key="3">
    <source>
        <dbReference type="ARBA" id="ARBA00022692"/>
    </source>
</evidence>
<feature type="transmembrane region" description="Helical" evidence="6">
    <location>
        <begin position="236"/>
        <end position="257"/>
    </location>
</feature>
<feature type="transmembrane region" description="Helical" evidence="6">
    <location>
        <begin position="195"/>
        <end position="215"/>
    </location>
</feature>
<dbReference type="RefSeq" id="WP_091144759.1">
    <property type="nucleotide sequence ID" value="NZ_FMVF01000013.1"/>
</dbReference>
<dbReference type="Pfam" id="PF01943">
    <property type="entry name" value="Polysacc_synt"/>
    <property type="match status" value="1"/>
</dbReference>
<dbReference type="AlphaFoldDB" id="A0A1G5JC75"/>
<dbReference type="GO" id="GO:0005886">
    <property type="term" value="C:plasma membrane"/>
    <property type="evidence" value="ECO:0007669"/>
    <property type="project" value="UniProtKB-SubCell"/>
</dbReference>
<feature type="transmembrane region" description="Helical" evidence="6">
    <location>
        <begin position="25"/>
        <end position="44"/>
    </location>
</feature>
<dbReference type="InterPro" id="IPR050833">
    <property type="entry name" value="Poly_Biosynth_Transport"/>
</dbReference>
<keyword evidence="8" id="KW-1185">Reference proteome</keyword>